<sequence length="1007" mass="113621">MRSSAKHGGVSGHLLTLHRRLYHALSLGSWEKKEKWSCSDIEIQRQVLRSIDAFLECISNETLQYPLVKDSVVDIVRAIKSILEFRSQSILRLASTVTVKMVNILPSSILQIRVLDLLYPLADLLSSQQWQVAMSCAASMNVILSKLGSRQEREVWQLLKEANAVSCIVHNIKQFYIDGKPIEYFQELASVLSKILWRWPSFRYSVWNDSEFLNIVDAIRQSENSAIVAVLQLYSSLALCVNGAEKLLENGEALLEMMVSCMDSSNTDSVRTEAFKLARCLALSRGGSTKMLNICCEPLVKAVINALESRSSISEKSGKSQSSFVEEACRLASITLWPGDHHMHFWKAGVERVLLDLLLEDCSKFHKMQREFSLNDLIIMVQESHKANFLLSYRPYVWDILGGLAANCAGNINHKVQGNELRLHILIICACLTFANSVRTLRRVSQYGLSNMSECESASRAILMMVYSPCKYIASLARSILCEILKLDDKDYVEYLLNILNAGLTGSKFGLPGNLEIVVSLMSLASYCSLPTFRELIIKSQGMKTVLAFTLWWLNNPVRVKRSALVSHLRDPFIERSCCIPVIEDWEGEDMLLLFSLWILAELLHHFADVKVHPSGSQVDFCKAKLIQELEAICRNHNSHGSRWYATYVLNYFGLYGFPSILGKRIGKSLGVRDHSDLKLVLVNEESIHVHEVILTVRCPSLLPPGTAVPKEKSSNGASNKLDMERNVTKTVHLSAHVDQLSLLKLLEYVYSGYLQAEEGLVRKLKVFARHCKLEPLVQMLSKRNPKWGVSIPSFDLSPALGPAGQNFSDLIFEASSTIQLVNWKCNSCSSLVPHLHVHKVIVESSSDYLRALFQSGMKESHLQIVKVPGSWESLNKLVSWFYSEHLPAPTFDCLWDSLDPEIKLGEVQTYIELCWLAEYWIIEDLHEECYAVVISCLDSTRYLSTKIIQTAANFSQWRLAQVAAEYMAPSYHHLRDSGELDALDSNLVEMVRAASVRLSQERDQST</sequence>
<evidence type="ECO:0000256" key="1">
    <source>
        <dbReference type="ARBA" id="ARBA00004906"/>
    </source>
</evidence>
<dbReference type="SMART" id="SM00225">
    <property type="entry name" value="BTB"/>
    <property type="match status" value="2"/>
</dbReference>
<dbReference type="PANTHER" id="PTHR35918:SF1">
    <property type="entry name" value="BTB DOMAIN-CONTAINING PROTEIN"/>
    <property type="match status" value="1"/>
</dbReference>
<dbReference type="Pfam" id="PF00651">
    <property type="entry name" value="BTB"/>
    <property type="match status" value="1"/>
</dbReference>
<dbReference type="Gene3D" id="1.25.10.10">
    <property type="entry name" value="Leucine-rich Repeat Variant"/>
    <property type="match status" value="1"/>
</dbReference>
<evidence type="ECO:0000259" key="2">
    <source>
        <dbReference type="PROSITE" id="PS50097"/>
    </source>
</evidence>
<organism evidence="3 4">
    <name type="scientific">Perilla frutescens var. hirtella</name>
    <name type="common">Perilla citriodora</name>
    <name type="synonym">Perilla setoyensis</name>
    <dbReference type="NCBI Taxonomy" id="608512"/>
    <lineage>
        <taxon>Eukaryota</taxon>
        <taxon>Viridiplantae</taxon>
        <taxon>Streptophyta</taxon>
        <taxon>Embryophyta</taxon>
        <taxon>Tracheophyta</taxon>
        <taxon>Spermatophyta</taxon>
        <taxon>Magnoliopsida</taxon>
        <taxon>eudicotyledons</taxon>
        <taxon>Gunneridae</taxon>
        <taxon>Pentapetalae</taxon>
        <taxon>asterids</taxon>
        <taxon>lamiids</taxon>
        <taxon>Lamiales</taxon>
        <taxon>Lamiaceae</taxon>
        <taxon>Nepetoideae</taxon>
        <taxon>Elsholtzieae</taxon>
        <taxon>Perilla</taxon>
    </lineage>
</organism>
<reference evidence="3 4" key="1">
    <citation type="journal article" date="2021" name="Nat. Commun.">
        <title>Incipient diploidization of the medicinal plant Perilla within 10,000 years.</title>
        <authorList>
            <person name="Zhang Y."/>
            <person name="Shen Q."/>
            <person name="Leng L."/>
            <person name="Zhang D."/>
            <person name="Chen S."/>
            <person name="Shi Y."/>
            <person name="Ning Z."/>
            <person name="Chen S."/>
        </authorList>
    </citation>
    <scope>NUCLEOTIDE SEQUENCE [LARGE SCALE GENOMIC DNA]</scope>
    <source>
        <strain evidence="4">cv. PC099</strain>
    </source>
</reference>
<evidence type="ECO:0000313" key="3">
    <source>
        <dbReference type="EMBL" id="KAH6822857.1"/>
    </source>
</evidence>
<protein>
    <recommendedName>
        <fullName evidence="2">BTB domain-containing protein</fullName>
    </recommendedName>
</protein>
<dbReference type="EMBL" id="SDAM02001188">
    <property type="protein sequence ID" value="KAH6822857.1"/>
    <property type="molecule type" value="Genomic_DNA"/>
</dbReference>
<feature type="domain" description="BTB" evidence="2">
    <location>
        <begin position="676"/>
        <end position="759"/>
    </location>
</feature>
<dbReference type="InterPro" id="IPR016024">
    <property type="entry name" value="ARM-type_fold"/>
</dbReference>
<proteinExistence type="predicted"/>
<feature type="domain" description="BTB" evidence="2">
    <location>
        <begin position="809"/>
        <end position="891"/>
    </location>
</feature>
<keyword evidence="4" id="KW-1185">Reference proteome</keyword>
<dbReference type="Gene3D" id="3.30.710.10">
    <property type="entry name" value="Potassium Channel Kv1.1, Chain A"/>
    <property type="match status" value="2"/>
</dbReference>
<dbReference type="InterPro" id="IPR059007">
    <property type="entry name" value="ARM_At1g04390"/>
</dbReference>
<dbReference type="InterPro" id="IPR044953">
    <property type="entry name" value="At1g04390-like"/>
</dbReference>
<accession>A0AAD4IWG3</accession>
<gene>
    <name evidence="3" type="ORF">C2S53_017256</name>
</gene>
<dbReference type="AlphaFoldDB" id="A0AAD4IWG3"/>
<dbReference type="InterPro" id="IPR011333">
    <property type="entry name" value="SKP1/BTB/POZ_sf"/>
</dbReference>
<dbReference type="PROSITE" id="PS50097">
    <property type="entry name" value="BTB"/>
    <property type="match status" value="2"/>
</dbReference>
<dbReference type="InterPro" id="IPR011989">
    <property type="entry name" value="ARM-like"/>
</dbReference>
<comment type="caution">
    <text evidence="3">The sequence shown here is derived from an EMBL/GenBank/DDBJ whole genome shotgun (WGS) entry which is preliminary data.</text>
</comment>
<dbReference type="PANTHER" id="PTHR35918">
    <property type="entry name" value="OS06G0674800 PROTEIN"/>
    <property type="match status" value="1"/>
</dbReference>
<dbReference type="Proteomes" id="UP001190926">
    <property type="component" value="Unassembled WGS sequence"/>
</dbReference>
<dbReference type="CDD" id="cd18186">
    <property type="entry name" value="BTB_POZ_ZBTB_KLHL-like"/>
    <property type="match status" value="1"/>
</dbReference>
<evidence type="ECO:0000313" key="4">
    <source>
        <dbReference type="Proteomes" id="UP001190926"/>
    </source>
</evidence>
<dbReference type="SUPFAM" id="SSF48371">
    <property type="entry name" value="ARM repeat"/>
    <property type="match status" value="1"/>
</dbReference>
<dbReference type="Pfam" id="PF26522">
    <property type="entry name" value="ARM_6"/>
    <property type="match status" value="1"/>
</dbReference>
<name>A0AAD4IWG3_PERFH</name>
<comment type="pathway">
    <text evidence="1">Protein modification; protein ubiquitination.</text>
</comment>
<dbReference type="SUPFAM" id="SSF54695">
    <property type="entry name" value="POZ domain"/>
    <property type="match status" value="1"/>
</dbReference>
<dbReference type="InterPro" id="IPR000210">
    <property type="entry name" value="BTB/POZ_dom"/>
</dbReference>